<comment type="similarity">
    <text evidence="2">Belongs to the peroxiredoxin family. Prx5 subfamily.</text>
</comment>
<comment type="caution">
    <text evidence="4">The sequence shown here is derived from an EMBL/GenBank/DDBJ whole genome shotgun (WGS) entry which is preliminary data.</text>
</comment>
<dbReference type="SUPFAM" id="SSF52833">
    <property type="entry name" value="Thioredoxin-like"/>
    <property type="match status" value="1"/>
</dbReference>
<organism evidence="4 5">
    <name type="scientific">Elysia marginata</name>
    <dbReference type="NCBI Taxonomy" id="1093978"/>
    <lineage>
        <taxon>Eukaryota</taxon>
        <taxon>Metazoa</taxon>
        <taxon>Spiralia</taxon>
        <taxon>Lophotrochozoa</taxon>
        <taxon>Mollusca</taxon>
        <taxon>Gastropoda</taxon>
        <taxon>Heterobranchia</taxon>
        <taxon>Euthyneura</taxon>
        <taxon>Panpulmonata</taxon>
        <taxon>Sacoglossa</taxon>
        <taxon>Placobranchoidea</taxon>
        <taxon>Plakobranchidae</taxon>
        <taxon>Elysia</taxon>
    </lineage>
</organism>
<reference evidence="4 5" key="1">
    <citation type="journal article" date="2021" name="Elife">
        <title>Chloroplast acquisition without the gene transfer in kleptoplastic sea slugs, Plakobranchus ocellatus.</title>
        <authorList>
            <person name="Maeda T."/>
            <person name="Takahashi S."/>
            <person name="Yoshida T."/>
            <person name="Shimamura S."/>
            <person name="Takaki Y."/>
            <person name="Nagai Y."/>
            <person name="Toyoda A."/>
            <person name="Suzuki Y."/>
            <person name="Arimoto A."/>
            <person name="Ishii H."/>
            <person name="Satoh N."/>
            <person name="Nishiyama T."/>
            <person name="Hasebe M."/>
            <person name="Maruyama T."/>
            <person name="Minagawa J."/>
            <person name="Obokata J."/>
            <person name="Shigenobu S."/>
        </authorList>
    </citation>
    <scope>NUCLEOTIDE SEQUENCE [LARGE SCALE GENOMIC DNA]</scope>
</reference>
<dbReference type="InterPro" id="IPR036249">
    <property type="entry name" value="Thioredoxin-like_sf"/>
</dbReference>
<accession>A0AAV4HXV5</accession>
<dbReference type="Proteomes" id="UP000762676">
    <property type="component" value="Unassembled WGS sequence"/>
</dbReference>
<name>A0AAV4HXV5_9GAST</name>
<dbReference type="InterPro" id="IPR013740">
    <property type="entry name" value="Redoxin"/>
</dbReference>
<evidence type="ECO:0000313" key="4">
    <source>
        <dbReference type="EMBL" id="GFS02580.1"/>
    </source>
</evidence>
<sequence>MQTVRQIISSPVLRSSSYLSQRFLQTSSVLSMPIKVGDALPAVDLMKGTPNDKVNTSTFTKKTVIFGVPGAYTPTCSKVMAFPYLCNTVDSNRYLDQIVLKVFFYKGIG</sequence>
<dbReference type="AlphaFoldDB" id="A0AAV4HXV5"/>
<comment type="function">
    <text evidence="1">Thiol-specific peroxidase that catalyzes the reduction of hydrogen peroxide and organic hydroperoxides to water and alcohols, respectively. Plays a role in cell protection against oxidative stress by detoxifying peroxides and as sensor of hydrogen peroxide-mediated signaling events.</text>
</comment>
<evidence type="ECO:0000313" key="5">
    <source>
        <dbReference type="Proteomes" id="UP000762676"/>
    </source>
</evidence>
<dbReference type="Gene3D" id="3.40.30.10">
    <property type="entry name" value="Glutaredoxin"/>
    <property type="match status" value="1"/>
</dbReference>
<gene>
    <name evidence="4" type="ORF">ElyMa_004610800</name>
</gene>
<protein>
    <submittedName>
        <fullName evidence="4">Peroxiredoxin-5, mitochondrial</fullName>
    </submittedName>
</protein>
<keyword evidence="5" id="KW-1185">Reference proteome</keyword>
<dbReference type="GO" id="GO:0016491">
    <property type="term" value="F:oxidoreductase activity"/>
    <property type="evidence" value="ECO:0007669"/>
    <property type="project" value="InterPro"/>
</dbReference>
<evidence type="ECO:0000259" key="3">
    <source>
        <dbReference type="Pfam" id="PF08534"/>
    </source>
</evidence>
<proteinExistence type="inferred from homology"/>
<dbReference type="EMBL" id="BMAT01009246">
    <property type="protein sequence ID" value="GFS02580.1"/>
    <property type="molecule type" value="Genomic_DNA"/>
</dbReference>
<feature type="domain" description="Redoxin" evidence="3">
    <location>
        <begin position="35"/>
        <end position="87"/>
    </location>
</feature>
<dbReference type="Pfam" id="PF08534">
    <property type="entry name" value="Redoxin"/>
    <property type="match status" value="1"/>
</dbReference>
<evidence type="ECO:0000256" key="2">
    <source>
        <dbReference type="ARBA" id="ARBA00010505"/>
    </source>
</evidence>
<evidence type="ECO:0000256" key="1">
    <source>
        <dbReference type="ARBA" id="ARBA00003330"/>
    </source>
</evidence>